<gene>
    <name evidence="2" type="ORF">PHYSODRAFT_308882</name>
</gene>
<dbReference type="AlphaFoldDB" id="G4YM42"/>
<evidence type="ECO:0000313" key="3">
    <source>
        <dbReference type="Proteomes" id="UP000002640"/>
    </source>
</evidence>
<protein>
    <submittedName>
        <fullName evidence="2">Uncharacterized protein</fullName>
    </submittedName>
</protein>
<dbReference type="OMA" id="KWMISLE"/>
<organism evidence="2 3">
    <name type="scientific">Phytophthora sojae (strain P6497)</name>
    <name type="common">Soybean stem and root rot agent</name>
    <name type="synonym">Phytophthora megasperma f. sp. glycines</name>
    <dbReference type="NCBI Taxonomy" id="1094619"/>
    <lineage>
        <taxon>Eukaryota</taxon>
        <taxon>Sar</taxon>
        <taxon>Stramenopiles</taxon>
        <taxon>Oomycota</taxon>
        <taxon>Peronosporomycetes</taxon>
        <taxon>Peronosporales</taxon>
        <taxon>Peronosporaceae</taxon>
        <taxon>Phytophthora</taxon>
    </lineage>
</organism>
<dbReference type="Proteomes" id="UP000002640">
    <property type="component" value="Unassembled WGS sequence"/>
</dbReference>
<proteinExistence type="predicted"/>
<evidence type="ECO:0000256" key="1">
    <source>
        <dbReference type="SAM" id="MobiDB-lite"/>
    </source>
</evidence>
<sequence length="632" mass="71448">MAGKRPAGSSGTGSPARPPPSAMSLPALPLPLFSLVLEFAMFYFTQDLGPARRSLHAKYLKDVALVAKSWYRAVDELAARFRRDTMQLTLKFGSRVEVLAMRRQVQLRGRAVHDLRVRMGRSDGTRFVTGVRWWMEDREIPWDILFAQMPGLKRLDPRNMPLESRHLPLLLQMAAKHCLQLEMQVLPRKQDMTAMVNCAAIRRVMKVLREAMRRWHLKGKRGGLKQLAVPTREEEDRFRTSTTFIEDVMEFCPNVEYLDGYIHAIDEMNDVTCEEKWMVSLKTWEKFNRTCINLRGRAFGEHVKPRMKKLVLTSNLSWNWADYFKMEGAPGAPGERRPGYGLLANDVAALLQGCPSLTELEIPIDQEKNEAALETLLDADVFGDEFWKAGVEHCPLLQSIYVHDGSSYGGNRSVRPIRTFTDRALLALADHLRVASIELSPFAFVRRVYKTIGGDGGNRSLDLSLAGPNDHDTALPHPFYGELLNLLTRLAETSEEDLGVASCSHKASLNVFNPHSSSVDKEWSITYVRDELKPLLEKVAEAHPLLDLHIESFRRIDNIELDWGPGAQDGDVFIEDEYIGNADSNGESDEEGEEFNDDGPLDPHELFLRRHAMFMDDFQVVSDEEGDDGGGP</sequence>
<dbReference type="KEGG" id="psoj:PHYSODRAFT_308882"/>
<accession>G4YM42</accession>
<reference evidence="2 3" key="1">
    <citation type="journal article" date="2006" name="Science">
        <title>Phytophthora genome sequences uncover evolutionary origins and mechanisms of pathogenesis.</title>
        <authorList>
            <person name="Tyler B.M."/>
            <person name="Tripathy S."/>
            <person name="Zhang X."/>
            <person name="Dehal P."/>
            <person name="Jiang R.H."/>
            <person name="Aerts A."/>
            <person name="Arredondo F.D."/>
            <person name="Baxter L."/>
            <person name="Bensasson D."/>
            <person name="Beynon J.L."/>
            <person name="Chapman J."/>
            <person name="Damasceno C.M."/>
            <person name="Dorrance A.E."/>
            <person name="Dou D."/>
            <person name="Dickerman A.W."/>
            <person name="Dubchak I.L."/>
            <person name="Garbelotto M."/>
            <person name="Gijzen M."/>
            <person name="Gordon S.G."/>
            <person name="Govers F."/>
            <person name="Grunwald N.J."/>
            <person name="Huang W."/>
            <person name="Ivors K.L."/>
            <person name="Jones R.W."/>
            <person name="Kamoun S."/>
            <person name="Krampis K."/>
            <person name="Lamour K.H."/>
            <person name="Lee M.K."/>
            <person name="McDonald W.H."/>
            <person name="Medina M."/>
            <person name="Meijer H.J."/>
            <person name="Nordberg E.K."/>
            <person name="Maclean D.J."/>
            <person name="Ospina-Giraldo M.D."/>
            <person name="Morris P.F."/>
            <person name="Phuntumart V."/>
            <person name="Putnam N.H."/>
            <person name="Rash S."/>
            <person name="Rose J.K."/>
            <person name="Sakihama Y."/>
            <person name="Salamov A.A."/>
            <person name="Savidor A."/>
            <person name="Scheuring C.F."/>
            <person name="Smith B.M."/>
            <person name="Sobral B.W."/>
            <person name="Terry A."/>
            <person name="Torto-Alalibo T.A."/>
            <person name="Win J."/>
            <person name="Xu Z."/>
            <person name="Zhang H."/>
            <person name="Grigoriev I.V."/>
            <person name="Rokhsar D.S."/>
            <person name="Boore J.L."/>
        </authorList>
    </citation>
    <scope>NUCLEOTIDE SEQUENCE [LARGE SCALE GENOMIC DNA]</scope>
    <source>
        <strain evidence="2 3">P6497</strain>
    </source>
</reference>
<name>G4YM42_PHYSP</name>
<evidence type="ECO:0000313" key="2">
    <source>
        <dbReference type="EMBL" id="EGZ27850.1"/>
    </source>
</evidence>
<feature type="region of interest" description="Disordered" evidence="1">
    <location>
        <begin position="580"/>
        <end position="602"/>
    </location>
</feature>
<feature type="compositionally biased region" description="Acidic residues" evidence="1">
    <location>
        <begin position="586"/>
        <end position="600"/>
    </location>
</feature>
<feature type="region of interest" description="Disordered" evidence="1">
    <location>
        <begin position="1"/>
        <end position="20"/>
    </location>
</feature>
<dbReference type="InParanoid" id="G4YM42"/>
<dbReference type="GeneID" id="20643083"/>
<dbReference type="RefSeq" id="XP_009515125.1">
    <property type="nucleotide sequence ID" value="XM_009516830.1"/>
</dbReference>
<dbReference type="EMBL" id="JH159151">
    <property type="protein sequence ID" value="EGZ27850.1"/>
    <property type="molecule type" value="Genomic_DNA"/>
</dbReference>
<keyword evidence="3" id="KW-1185">Reference proteome</keyword>